<protein>
    <submittedName>
        <fullName evidence="1">Uncharacterized protein</fullName>
    </submittedName>
</protein>
<dbReference type="PANTHER" id="PTHR19143">
    <property type="entry name" value="FIBRINOGEN/TENASCIN/ANGIOPOEITIN"/>
    <property type="match status" value="1"/>
</dbReference>
<name>A0A182I5T4_ANOAR</name>
<proteinExistence type="predicted"/>
<dbReference type="AlphaFoldDB" id="A0A182I5T4"/>
<dbReference type="VEuPathDB" id="VectorBase:AARA008936"/>
<evidence type="ECO:0000313" key="1">
    <source>
        <dbReference type="EnsemblMetazoa" id="AARA008936-PA"/>
    </source>
</evidence>
<dbReference type="PROSITE" id="PS51406">
    <property type="entry name" value="FIBRINOGEN_C_2"/>
    <property type="match status" value="1"/>
</dbReference>
<dbReference type="InterPro" id="IPR050373">
    <property type="entry name" value="Fibrinogen_C-term_domain"/>
</dbReference>
<dbReference type="GO" id="GO:0005615">
    <property type="term" value="C:extracellular space"/>
    <property type="evidence" value="ECO:0007669"/>
    <property type="project" value="TreeGrafter"/>
</dbReference>
<dbReference type="InterPro" id="IPR036056">
    <property type="entry name" value="Fibrinogen-like_C"/>
</dbReference>
<dbReference type="EnsemblMetazoa" id="AARA008936-RA">
    <property type="protein sequence ID" value="AARA008936-PA"/>
    <property type="gene ID" value="AARA008936"/>
</dbReference>
<evidence type="ECO:0000313" key="2">
    <source>
        <dbReference type="Proteomes" id="UP000075840"/>
    </source>
</evidence>
<dbReference type="PANTHER" id="PTHR19143:SF327">
    <property type="entry name" value="FI21813P1-RELATED"/>
    <property type="match status" value="1"/>
</dbReference>
<dbReference type="EMBL" id="APCN01003501">
    <property type="status" value="NOT_ANNOTATED_CDS"/>
    <property type="molecule type" value="Genomic_DNA"/>
</dbReference>
<dbReference type="SUPFAM" id="SSF56496">
    <property type="entry name" value="Fibrinogen C-terminal domain-like"/>
    <property type="match status" value="1"/>
</dbReference>
<dbReference type="Gene3D" id="3.90.215.10">
    <property type="entry name" value="Gamma Fibrinogen, chain A, domain 1"/>
    <property type="match status" value="1"/>
</dbReference>
<dbReference type="InterPro" id="IPR014716">
    <property type="entry name" value="Fibrinogen_a/b/g_C_1"/>
</dbReference>
<dbReference type="EMBL" id="APCN01003500">
    <property type="status" value="NOT_ANNOTATED_CDS"/>
    <property type="molecule type" value="Genomic_DNA"/>
</dbReference>
<accession>A0A182I5T4</accession>
<keyword evidence="2" id="KW-1185">Reference proteome</keyword>
<sequence>MNLSWDIANRLLSEENRYDGSVDFYRNWTEYRDGFGSVDGGFWLALEQLHRLTSARKHELLVELKDFDGNYKYARYDEFAIGSEAEQYPLVKLGSYTGTAEDALTFHKDDTFSTKDRDNESWII</sequence>
<dbReference type="InterPro" id="IPR002181">
    <property type="entry name" value="Fibrinogen_a/b/g_C_dom"/>
</dbReference>
<dbReference type="SMART" id="SM00186">
    <property type="entry name" value="FBG"/>
    <property type="match status" value="1"/>
</dbReference>
<dbReference type="Proteomes" id="UP000075840">
    <property type="component" value="Unassembled WGS sequence"/>
</dbReference>
<organism evidence="1 2">
    <name type="scientific">Anopheles arabiensis</name>
    <name type="common">Mosquito</name>
    <dbReference type="NCBI Taxonomy" id="7173"/>
    <lineage>
        <taxon>Eukaryota</taxon>
        <taxon>Metazoa</taxon>
        <taxon>Ecdysozoa</taxon>
        <taxon>Arthropoda</taxon>
        <taxon>Hexapoda</taxon>
        <taxon>Insecta</taxon>
        <taxon>Pterygota</taxon>
        <taxon>Neoptera</taxon>
        <taxon>Endopterygota</taxon>
        <taxon>Diptera</taxon>
        <taxon>Nematocera</taxon>
        <taxon>Culicoidea</taxon>
        <taxon>Culicidae</taxon>
        <taxon>Anophelinae</taxon>
        <taxon>Anopheles</taxon>
    </lineage>
</organism>
<dbReference type="Pfam" id="PF00147">
    <property type="entry name" value="Fibrinogen_C"/>
    <property type="match status" value="1"/>
</dbReference>
<reference evidence="1" key="1">
    <citation type="submission" date="2022-08" db="UniProtKB">
        <authorList>
            <consortium name="EnsemblMetazoa"/>
        </authorList>
    </citation>
    <scope>IDENTIFICATION</scope>
    <source>
        <strain evidence="1">Dongola</strain>
    </source>
</reference>